<dbReference type="EMBL" id="CAXAMN010000647">
    <property type="protein sequence ID" value="CAK8989846.1"/>
    <property type="molecule type" value="Genomic_DNA"/>
</dbReference>
<organism evidence="2 3">
    <name type="scientific">Durusdinium trenchii</name>
    <dbReference type="NCBI Taxonomy" id="1381693"/>
    <lineage>
        <taxon>Eukaryota</taxon>
        <taxon>Sar</taxon>
        <taxon>Alveolata</taxon>
        <taxon>Dinophyceae</taxon>
        <taxon>Suessiales</taxon>
        <taxon>Symbiodiniaceae</taxon>
        <taxon>Durusdinium</taxon>
    </lineage>
</organism>
<feature type="compositionally biased region" description="Pro residues" evidence="1">
    <location>
        <begin position="74"/>
        <end position="95"/>
    </location>
</feature>
<feature type="region of interest" description="Disordered" evidence="1">
    <location>
        <begin position="38"/>
        <end position="110"/>
    </location>
</feature>
<sequence length="518" mass="58028">MVSVSTSNCHMYYGHSRWRSWWKSSKLLSRQQLLSQASLVPPPQLPPPPLSTLRSCFRPPPPTPRASPVAGVAPPAPQEVPKTVPPPPRSPPSPPLTVLRPDADARADSDARVQRIVHAIKVDGTRKAFSKHWRDIAELQEQEAFSIEQIAWLFDHCRRTPALRTAQLKVDGSSIALGTRIVQLFTNSVCHKIPELTAQQLTCFIESLTSAALPMDEFWLFMMAKQIQDTSEKFSPSQLVTIAECYASKDLEDEEFFEALCTSVYQRLTEFSLRELAQFLSSCARVRFLHEDLCSAAFPLFEDPSSVSSLDGHGLGAILTAASLLDWRSFRSMPCCRRLAERPQDLSLAQGATDLAMGLTLAAVYMQNAAGARMLLPLLLQHLGQTAVGQRQRRVHQLSRRTALIGLCAAFAVPHRRAWDLAHLRMVQATWDRLEEEQRPVRDPWEPESSRFHLEVVAILNLLEVPHHLEHAQYPFRLDIRIDPGQVSAHLDAVATGTATELSGVDPVTDSEDHWLHW</sequence>
<comment type="caution">
    <text evidence="2">The sequence shown here is derived from an EMBL/GenBank/DDBJ whole genome shotgun (WGS) entry which is preliminary data.</text>
</comment>
<feature type="compositionally biased region" description="Basic and acidic residues" evidence="1">
    <location>
        <begin position="101"/>
        <end position="110"/>
    </location>
</feature>
<proteinExistence type="predicted"/>
<protein>
    <submittedName>
        <fullName evidence="2">Uncharacterized protein</fullName>
    </submittedName>
</protein>
<evidence type="ECO:0000313" key="2">
    <source>
        <dbReference type="EMBL" id="CAK8989846.1"/>
    </source>
</evidence>
<name>A0ABP0HI12_9DINO</name>
<reference evidence="2 3" key="1">
    <citation type="submission" date="2024-02" db="EMBL/GenBank/DDBJ databases">
        <authorList>
            <person name="Chen Y."/>
            <person name="Shah S."/>
            <person name="Dougan E. K."/>
            <person name="Thang M."/>
            <person name="Chan C."/>
        </authorList>
    </citation>
    <scope>NUCLEOTIDE SEQUENCE [LARGE SCALE GENOMIC DNA]</scope>
</reference>
<gene>
    <name evidence="2" type="ORF">CCMP2556_LOCUS1816</name>
</gene>
<feature type="compositionally biased region" description="Pro residues" evidence="1">
    <location>
        <begin position="40"/>
        <end position="50"/>
    </location>
</feature>
<keyword evidence="3" id="KW-1185">Reference proteome</keyword>
<evidence type="ECO:0000256" key="1">
    <source>
        <dbReference type="SAM" id="MobiDB-lite"/>
    </source>
</evidence>
<accession>A0ABP0HI12</accession>
<evidence type="ECO:0000313" key="3">
    <source>
        <dbReference type="Proteomes" id="UP001642484"/>
    </source>
</evidence>
<dbReference type="Proteomes" id="UP001642484">
    <property type="component" value="Unassembled WGS sequence"/>
</dbReference>